<organism evidence="2 3">
    <name type="scientific">Eruca vesicaria subsp. sativa</name>
    <name type="common">Garden rocket</name>
    <name type="synonym">Eruca sativa</name>
    <dbReference type="NCBI Taxonomy" id="29727"/>
    <lineage>
        <taxon>Eukaryota</taxon>
        <taxon>Viridiplantae</taxon>
        <taxon>Streptophyta</taxon>
        <taxon>Embryophyta</taxon>
        <taxon>Tracheophyta</taxon>
        <taxon>Spermatophyta</taxon>
        <taxon>Magnoliopsida</taxon>
        <taxon>eudicotyledons</taxon>
        <taxon>Gunneridae</taxon>
        <taxon>Pentapetalae</taxon>
        <taxon>rosids</taxon>
        <taxon>malvids</taxon>
        <taxon>Brassicales</taxon>
        <taxon>Brassicaceae</taxon>
        <taxon>Brassiceae</taxon>
        <taxon>Eruca</taxon>
    </lineage>
</organism>
<evidence type="ECO:0000256" key="1">
    <source>
        <dbReference type="SAM" id="MobiDB-lite"/>
    </source>
</evidence>
<reference evidence="2 3" key="1">
    <citation type="submission" date="2022-03" db="EMBL/GenBank/DDBJ databases">
        <authorList>
            <person name="Macdonald S."/>
            <person name="Ahmed S."/>
            <person name="Newling K."/>
        </authorList>
    </citation>
    <scope>NUCLEOTIDE SEQUENCE [LARGE SCALE GENOMIC DNA]</scope>
</reference>
<dbReference type="AlphaFoldDB" id="A0ABC8M9T3"/>
<dbReference type="EMBL" id="CAKOAT010996002">
    <property type="protein sequence ID" value="CAH8392446.1"/>
    <property type="molecule type" value="Genomic_DNA"/>
</dbReference>
<name>A0ABC8M9T3_ERUVS</name>
<proteinExistence type="predicted"/>
<feature type="compositionally biased region" description="Basic and acidic residues" evidence="1">
    <location>
        <begin position="63"/>
        <end position="81"/>
    </location>
</feature>
<gene>
    <name evidence="2" type="ORF">ERUC_LOCUS44929</name>
</gene>
<protein>
    <submittedName>
        <fullName evidence="2">Uncharacterized protein</fullName>
    </submittedName>
</protein>
<feature type="region of interest" description="Disordered" evidence="1">
    <location>
        <begin position="54"/>
        <end position="142"/>
    </location>
</feature>
<keyword evidence="3" id="KW-1185">Reference proteome</keyword>
<comment type="caution">
    <text evidence="2">The sequence shown here is derived from an EMBL/GenBank/DDBJ whole genome shotgun (WGS) entry which is preliminary data.</text>
</comment>
<evidence type="ECO:0000313" key="2">
    <source>
        <dbReference type="EMBL" id="CAH8392446.1"/>
    </source>
</evidence>
<evidence type="ECO:0000313" key="3">
    <source>
        <dbReference type="Proteomes" id="UP001642260"/>
    </source>
</evidence>
<sequence length="142" mass="15956">MAMLYISHADDTERMARIERVKQSIVENQAVSSVRITKITHDLDKGKGHVFAFPNHAGTRQLETPREASQKIDKHNEKSWEYEAESDSSSAQALLRRGESPGTRARANHRGGVPPSWKRKENAKIKSSIPAQSPSHRHPPKT</sequence>
<dbReference type="Proteomes" id="UP001642260">
    <property type="component" value="Unassembled WGS sequence"/>
</dbReference>
<accession>A0ABC8M9T3</accession>